<evidence type="ECO:0000256" key="1">
    <source>
        <dbReference type="SAM" id="Phobius"/>
    </source>
</evidence>
<dbReference type="Pfam" id="PF06687">
    <property type="entry name" value="SUR7"/>
    <property type="match status" value="1"/>
</dbReference>
<feature type="transmembrane region" description="Helical" evidence="1">
    <location>
        <begin position="156"/>
        <end position="176"/>
    </location>
</feature>
<dbReference type="PANTHER" id="PTHR28019">
    <property type="entry name" value="CELL MEMBRANE PROTEIN YLR413W-RELATED"/>
    <property type="match status" value="1"/>
</dbReference>
<dbReference type="Gene3D" id="1.20.140.150">
    <property type="match status" value="1"/>
</dbReference>
<dbReference type="AlphaFoldDB" id="G4TH48"/>
<feature type="transmembrane region" description="Helical" evidence="1">
    <location>
        <begin position="183"/>
        <end position="207"/>
    </location>
</feature>
<keyword evidence="1" id="KW-0812">Transmembrane</keyword>
<proteinExistence type="predicted"/>
<keyword evidence="1" id="KW-0472">Membrane</keyword>
<evidence type="ECO:0000313" key="3">
    <source>
        <dbReference type="Proteomes" id="UP000007148"/>
    </source>
</evidence>
<accession>G4TH48</accession>
<dbReference type="HOGENOM" id="CLU_094315_0_0_1"/>
<dbReference type="InterPro" id="IPR052413">
    <property type="entry name" value="SUR7_domain"/>
</dbReference>
<organism evidence="2 3">
    <name type="scientific">Serendipita indica (strain DSM 11827)</name>
    <name type="common">Root endophyte fungus</name>
    <name type="synonym">Piriformospora indica</name>
    <dbReference type="NCBI Taxonomy" id="1109443"/>
    <lineage>
        <taxon>Eukaryota</taxon>
        <taxon>Fungi</taxon>
        <taxon>Dikarya</taxon>
        <taxon>Basidiomycota</taxon>
        <taxon>Agaricomycotina</taxon>
        <taxon>Agaricomycetes</taxon>
        <taxon>Sebacinales</taxon>
        <taxon>Serendipitaceae</taxon>
        <taxon>Serendipita</taxon>
    </lineage>
</organism>
<dbReference type="GO" id="GO:0005886">
    <property type="term" value="C:plasma membrane"/>
    <property type="evidence" value="ECO:0007669"/>
    <property type="project" value="InterPro"/>
</dbReference>
<dbReference type="eggNOG" id="ENOG502S1TA">
    <property type="taxonomic scope" value="Eukaryota"/>
</dbReference>
<feature type="transmembrane region" description="Helical" evidence="1">
    <location>
        <begin position="227"/>
        <end position="248"/>
    </location>
</feature>
<dbReference type="EMBL" id="CAFZ01000089">
    <property type="protein sequence ID" value="CCA70652.1"/>
    <property type="molecule type" value="Genomic_DNA"/>
</dbReference>
<keyword evidence="3" id="KW-1185">Reference proteome</keyword>
<feature type="transmembrane region" description="Helical" evidence="1">
    <location>
        <begin position="12"/>
        <end position="32"/>
    </location>
</feature>
<name>G4TH48_SERID</name>
<reference evidence="2 3" key="1">
    <citation type="journal article" date="2011" name="PLoS Pathog.">
        <title>Endophytic Life Strategies Decoded by Genome and Transcriptome Analyses of the Mutualistic Root Symbiont Piriformospora indica.</title>
        <authorList>
            <person name="Zuccaro A."/>
            <person name="Lahrmann U."/>
            <person name="Guldener U."/>
            <person name="Langen G."/>
            <person name="Pfiffi S."/>
            <person name="Biedenkopf D."/>
            <person name="Wong P."/>
            <person name="Samans B."/>
            <person name="Grimm C."/>
            <person name="Basiewicz M."/>
            <person name="Murat C."/>
            <person name="Martin F."/>
            <person name="Kogel K.H."/>
        </authorList>
    </citation>
    <scope>NUCLEOTIDE SEQUENCE [LARGE SCALE GENOMIC DNA]</scope>
    <source>
        <strain evidence="2 3">DSM 11827</strain>
    </source>
</reference>
<comment type="caution">
    <text evidence="2">The sequence shown here is derived from an EMBL/GenBank/DDBJ whole genome shotgun (WGS) entry which is preliminary data.</text>
</comment>
<evidence type="ECO:0000313" key="2">
    <source>
        <dbReference type="EMBL" id="CCA70652.1"/>
    </source>
</evidence>
<dbReference type="InParanoid" id="G4TH48"/>
<dbReference type="STRING" id="1109443.G4TH48"/>
<protein>
    <submittedName>
        <fullName evidence="2">Uncharacterized protein</fullName>
    </submittedName>
</protein>
<gene>
    <name evidence="2" type="ORF">PIIN_04588</name>
</gene>
<dbReference type="PANTHER" id="PTHR28019:SF2">
    <property type="entry name" value="CELL MEMBRANE PROTEIN YLR413W-RELATED"/>
    <property type="match status" value="1"/>
</dbReference>
<keyword evidence="1" id="KW-1133">Transmembrane helix</keyword>
<dbReference type="OrthoDB" id="3349852at2759"/>
<dbReference type="GO" id="GO:0051285">
    <property type="term" value="C:cell cortex of cell tip"/>
    <property type="evidence" value="ECO:0007669"/>
    <property type="project" value="TreeGrafter"/>
</dbReference>
<dbReference type="OMA" id="HNTAKIN"/>
<dbReference type="Proteomes" id="UP000007148">
    <property type="component" value="Unassembled WGS sequence"/>
</dbReference>
<sequence>MRERVRVRGTHCLAIGAFCSILSLILQIAIHVSQASTGAGRDLAMVKVNLQALGPDMRAVFGNSSIHDDLYNTTEHAPLGQSLGLRHEYRWGLYGYCAYILEPSTYGQCSNVTFASGWTPFETIRGDIPPNYFVQVNEFIIKPLRDSPYLGTLSHVAFYLIFMATLATILVIPLGLIRTTLTFLCAAILSCASAVALLIASSMWTSIVSHVQATNKTRTGIYVDSGHSLYLTWAAFAFSLASVLPYVISSRTFRRF</sequence>
<dbReference type="GO" id="GO:0031505">
    <property type="term" value="P:fungal-type cell wall organization"/>
    <property type="evidence" value="ECO:0007669"/>
    <property type="project" value="TreeGrafter"/>
</dbReference>
<dbReference type="InterPro" id="IPR009571">
    <property type="entry name" value="SUR7/Rim9-like_fungi"/>
</dbReference>